<dbReference type="PANTHER" id="PTHR48100:SF59">
    <property type="entry name" value="ADENOSYLCOBALAMIN_ALPHA-RIBAZOLE PHOSPHATASE"/>
    <property type="match status" value="1"/>
</dbReference>
<dbReference type="SUPFAM" id="SSF53254">
    <property type="entry name" value="Phosphoglycerate mutase-like"/>
    <property type="match status" value="1"/>
</dbReference>
<feature type="binding site" evidence="2">
    <location>
        <position position="58"/>
    </location>
    <ligand>
        <name>substrate</name>
    </ligand>
</feature>
<dbReference type="RefSeq" id="WP_087102227.1">
    <property type="nucleotide sequence ID" value="NZ_FWFG01000019.1"/>
</dbReference>
<dbReference type="GO" id="GO:0005737">
    <property type="term" value="C:cytoplasm"/>
    <property type="evidence" value="ECO:0007669"/>
    <property type="project" value="TreeGrafter"/>
</dbReference>
<keyword evidence="5" id="KW-1185">Reference proteome</keyword>
<dbReference type="InterPro" id="IPR050275">
    <property type="entry name" value="PGM_Phosphatase"/>
</dbReference>
<feature type="binding site" evidence="2">
    <location>
        <begin position="8"/>
        <end position="15"/>
    </location>
    <ligand>
        <name>substrate</name>
    </ligand>
</feature>
<gene>
    <name evidence="4" type="ORF">FM110_02120</name>
</gene>
<dbReference type="PROSITE" id="PS00175">
    <property type="entry name" value="PG_MUTASE"/>
    <property type="match status" value="1"/>
</dbReference>
<evidence type="ECO:0000313" key="5">
    <source>
        <dbReference type="Proteomes" id="UP000195981"/>
    </source>
</evidence>
<dbReference type="Pfam" id="PF00300">
    <property type="entry name" value="His_Phos_1"/>
    <property type="match status" value="1"/>
</dbReference>
<dbReference type="CDD" id="cd07067">
    <property type="entry name" value="HP_PGM_like"/>
    <property type="match status" value="1"/>
</dbReference>
<reference evidence="4 5" key="1">
    <citation type="submission" date="2017-02" db="EMBL/GenBank/DDBJ databases">
        <authorList>
            <person name="Peterson S.W."/>
        </authorList>
    </citation>
    <scope>NUCLEOTIDE SEQUENCE [LARGE SCALE GENOMIC DNA]</scope>
    <source>
        <strain evidence="4 5">CIP104813</strain>
    </source>
</reference>
<organism evidence="4 5">
    <name type="scientific">Brachybacterium nesterenkovii</name>
    <dbReference type="NCBI Taxonomy" id="47847"/>
    <lineage>
        <taxon>Bacteria</taxon>
        <taxon>Bacillati</taxon>
        <taxon>Actinomycetota</taxon>
        <taxon>Actinomycetes</taxon>
        <taxon>Micrococcales</taxon>
        <taxon>Dermabacteraceae</taxon>
        <taxon>Brachybacterium</taxon>
    </lineage>
</organism>
<feature type="active site" description="Tele-phosphohistidine intermediate" evidence="1">
    <location>
        <position position="9"/>
    </location>
</feature>
<evidence type="ECO:0000256" key="3">
    <source>
        <dbReference type="SAM" id="MobiDB-lite"/>
    </source>
</evidence>
<protein>
    <submittedName>
        <fullName evidence="4">Phosphoglycerate mutase</fullName>
    </submittedName>
</protein>
<dbReference type="EMBL" id="FWFG01000019">
    <property type="protein sequence ID" value="SLM88639.1"/>
    <property type="molecule type" value="Genomic_DNA"/>
</dbReference>
<dbReference type="AlphaFoldDB" id="A0A1X6WTZ7"/>
<accession>A0A1X6WTZ7</accession>
<dbReference type="Proteomes" id="UP000195981">
    <property type="component" value="Unassembled WGS sequence"/>
</dbReference>
<dbReference type="InterPro" id="IPR029033">
    <property type="entry name" value="His_PPase_superfam"/>
</dbReference>
<dbReference type="GO" id="GO:0016791">
    <property type="term" value="F:phosphatase activity"/>
    <property type="evidence" value="ECO:0007669"/>
    <property type="project" value="TreeGrafter"/>
</dbReference>
<evidence type="ECO:0000256" key="2">
    <source>
        <dbReference type="PIRSR" id="PIRSR613078-2"/>
    </source>
</evidence>
<feature type="active site" description="Proton donor/acceptor" evidence="1">
    <location>
        <position position="83"/>
    </location>
</feature>
<dbReference type="PANTHER" id="PTHR48100">
    <property type="entry name" value="BROAD-SPECIFICITY PHOSPHATASE YOR283W-RELATED"/>
    <property type="match status" value="1"/>
</dbReference>
<evidence type="ECO:0000313" key="4">
    <source>
        <dbReference type="EMBL" id="SLM88639.1"/>
    </source>
</evidence>
<dbReference type="SMART" id="SM00855">
    <property type="entry name" value="PGAM"/>
    <property type="match status" value="1"/>
</dbReference>
<dbReference type="OrthoDB" id="4697614at2"/>
<name>A0A1X6WTZ7_9MICO</name>
<sequence length="236" mass="25668">MTLFGLVRHGQTDWNRQFLFQGSSDVPLNDTGRAQAHHALDSMPDLAWDVVVSSPLSRARETAEIIAADHGLVLGPTEPRLQEIDFGIAEGRTIAEMEALHPDRDFPGGEAPQAVADRGYDALEDLERRFPGQNVLVVAHGTLIRFLLSGIVERPLPSIPNATLSLIRLEDTTWSVEMLAGVREEAVVRVSSRDRNPRFVVEHPRPTAPPIDLAGSAPTGETVTSAAADHPQEGRA</sequence>
<dbReference type="InterPro" id="IPR001345">
    <property type="entry name" value="PG/BPGM_mutase_AS"/>
</dbReference>
<proteinExistence type="predicted"/>
<feature type="region of interest" description="Disordered" evidence="3">
    <location>
        <begin position="199"/>
        <end position="236"/>
    </location>
</feature>
<dbReference type="Gene3D" id="3.40.50.1240">
    <property type="entry name" value="Phosphoglycerate mutase-like"/>
    <property type="match status" value="1"/>
</dbReference>
<dbReference type="InterPro" id="IPR013078">
    <property type="entry name" value="His_Pase_superF_clade-1"/>
</dbReference>
<evidence type="ECO:0000256" key="1">
    <source>
        <dbReference type="PIRSR" id="PIRSR613078-1"/>
    </source>
</evidence>